<gene>
    <name evidence="1" type="ORF">ABT57_03400</name>
</gene>
<evidence type="ECO:0008006" key="3">
    <source>
        <dbReference type="Google" id="ProtNLM"/>
    </source>
</evidence>
<accession>A0A0J1HH68</accession>
<organism evidence="1 2">
    <name type="scientific">Photobacterium ganghwense</name>
    <dbReference type="NCBI Taxonomy" id="320778"/>
    <lineage>
        <taxon>Bacteria</taxon>
        <taxon>Pseudomonadati</taxon>
        <taxon>Pseudomonadota</taxon>
        <taxon>Gammaproteobacteria</taxon>
        <taxon>Vibrionales</taxon>
        <taxon>Vibrionaceae</taxon>
        <taxon>Photobacterium</taxon>
    </lineage>
</organism>
<dbReference type="EMBL" id="LDOU01000004">
    <property type="protein sequence ID" value="KLV10958.1"/>
    <property type="molecule type" value="Genomic_DNA"/>
</dbReference>
<sequence length="178" mass="20554">MSVCCTDDEYCQNLINAFSDIFPNLTIKGEAEEPFYEAPRANTNAVLYFRSNYPRSLLHEISHYCLAGDRRRSLDDFGYWYTPCGRTAEEQQRFEVVEARPQGLEKAICEIVGIKFSPSLDDFSGRPPSESFLQHLELAYQEMRLNPPPTANKVLSGLKKYWESKELNNPYRFAEFDA</sequence>
<comment type="caution">
    <text evidence="1">The sequence shown here is derived from an EMBL/GenBank/DDBJ whole genome shotgun (WGS) entry which is preliminary data.</text>
</comment>
<reference evidence="1 2" key="1">
    <citation type="submission" date="2015-05" db="EMBL/GenBank/DDBJ databases">
        <title>Photobacterium galathea sp. nov.</title>
        <authorList>
            <person name="Machado H."/>
            <person name="Gram L."/>
        </authorList>
    </citation>
    <scope>NUCLEOTIDE SEQUENCE [LARGE SCALE GENOMIC DNA]</scope>
    <source>
        <strain evidence="1 2">DSM 22954</strain>
    </source>
</reference>
<dbReference type="Pfam" id="PF04315">
    <property type="entry name" value="EpmC"/>
    <property type="match status" value="1"/>
</dbReference>
<dbReference type="STRING" id="320778.ABT57_03400"/>
<dbReference type="AlphaFoldDB" id="A0A0J1HH68"/>
<proteinExistence type="predicted"/>
<evidence type="ECO:0000313" key="1">
    <source>
        <dbReference type="EMBL" id="KLV10958.1"/>
    </source>
</evidence>
<evidence type="ECO:0000313" key="2">
    <source>
        <dbReference type="Proteomes" id="UP000035909"/>
    </source>
</evidence>
<dbReference type="InterPro" id="IPR007411">
    <property type="entry name" value="EpmC"/>
</dbReference>
<dbReference type="Proteomes" id="UP000035909">
    <property type="component" value="Unassembled WGS sequence"/>
</dbReference>
<dbReference type="RefSeq" id="WP_047883795.1">
    <property type="nucleotide sequence ID" value="NZ_LDOU01000004.1"/>
</dbReference>
<name>A0A0J1HH68_9GAMM</name>
<keyword evidence="2" id="KW-1185">Reference proteome</keyword>
<dbReference type="PATRIC" id="fig|320778.3.peg.734"/>
<dbReference type="OrthoDB" id="5298591at2"/>
<protein>
    <recommendedName>
        <fullName evidence="3">Elongation factor P hydroxylase</fullName>
    </recommendedName>
</protein>